<evidence type="ECO:0000256" key="2">
    <source>
        <dbReference type="ARBA" id="ARBA00007261"/>
    </source>
</evidence>
<keyword evidence="3 11" id="KW-0645">Protease</keyword>
<evidence type="ECO:0000256" key="7">
    <source>
        <dbReference type="ARBA" id="ARBA00023049"/>
    </source>
</evidence>
<comment type="similarity">
    <text evidence="2 8">Belongs to the peptidase M16 family.</text>
</comment>
<evidence type="ECO:0000259" key="10">
    <source>
        <dbReference type="Pfam" id="PF05193"/>
    </source>
</evidence>
<sequence length="933" mass="106086">MRKKLTIYLLIMLLIPAVFLQAKGTSEGIIPDDPDIIKGVLDNGLSYYILENDYPEDRAILRLAVKAGSVLEDEDQRGLAHFVEHMAFNGTDEYSKNDLIAYLQSLGLEFGPDINAHTSFDETVYKLQVRTDVEEQLLTGLDVLNQWAFHLTFDPVEIEKERGVILEEWRLGRGARARMLDKAFPVLFKDSRYGERLPIGLTDVIEGCSHESLTRFYRDWYRPDMMAVIAVGDFDGRKIEEVIKQTFSPYTNPEISRERDEFNVPGHSETLFSIESDPEATSSMIEVLTKYKQEQMRIPSDYRGKTAEMLFFNMLNSRLDELARSENPPFIQSFAYTTSYARATDFSSIGAQTADGKLEKGLSAVLSEAERARRYGFTQGELDRAKKELASRIERYYSERDNLESVYFAEDMVQAFMNGLPLPGIETEVDLYNRYLPSITMEDIDGLAEELLSRENRVVMVTAPAREGLELPDEESLTEIFTKVRNSEISPYEDNFSSRDLLSSIPAGTPVINREFYKDTGITQWTLENGIKIVLKPTDFKKDEILFTGYSRGGTSKAEDENYLSALFASSLPSINGIGDFNAVELEKQLAGKQAGVSPYFSDLKEGFSGSARPADLETMFQLLYLTATAPRYDESAWTPFIGRVADSLANRDSDPRQRYSDLITSTMASDHFRTRPLTAERLTEVSQSDALEFYKDRFSDFSDFTFFFTGNFTLEDIEPLISTYLGALPSTGREESWEDRNIRYAEGKISESLAAGIEPVSMVSLIYSGDFDWNREELYKTLSLESYLQTQLTRVVREEASGVYGIGIRFSPARYPVEDYSFRFTFSCDPERTEELKNMVIGEINKLMEGDVDDQIVHDVMEAQLVSYGESLQKNSWWLSQMENVWYYGYNRDTIINKEEMYGSLTTGDISGAASKYLSGKNLMEIILYPAQ</sequence>
<evidence type="ECO:0000313" key="11">
    <source>
        <dbReference type="EMBL" id="MBB6482452.1"/>
    </source>
</evidence>
<keyword evidence="6" id="KW-0862">Zinc</keyword>
<comment type="cofactor">
    <cofactor evidence="1">
        <name>Zn(2+)</name>
        <dbReference type="ChEBI" id="CHEBI:29105"/>
    </cofactor>
</comment>
<dbReference type="PANTHER" id="PTHR43690">
    <property type="entry name" value="NARDILYSIN"/>
    <property type="match status" value="1"/>
</dbReference>
<keyword evidence="7" id="KW-0482">Metalloprotease</keyword>
<organism evidence="11 12">
    <name type="scientific">Spirochaeta isovalerica</name>
    <dbReference type="NCBI Taxonomy" id="150"/>
    <lineage>
        <taxon>Bacteria</taxon>
        <taxon>Pseudomonadati</taxon>
        <taxon>Spirochaetota</taxon>
        <taxon>Spirochaetia</taxon>
        <taxon>Spirochaetales</taxon>
        <taxon>Spirochaetaceae</taxon>
        <taxon>Spirochaeta</taxon>
    </lineage>
</organism>
<dbReference type="GO" id="GO:0046872">
    <property type="term" value="F:metal ion binding"/>
    <property type="evidence" value="ECO:0007669"/>
    <property type="project" value="UniProtKB-KW"/>
</dbReference>
<evidence type="ECO:0000256" key="3">
    <source>
        <dbReference type="ARBA" id="ARBA00022670"/>
    </source>
</evidence>
<keyword evidence="5 11" id="KW-0378">Hydrolase</keyword>
<dbReference type="InterPro" id="IPR050626">
    <property type="entry name" value="Peptidase_M16"/>
</dbReference>
<name>A0A841RJI2_9SPIO</name>
<evidence type="ECO:0000313" key="12">
    <source>
        <dbReference type="Proteomes" id="UP000587760"/>
    </source>
</evidence>
<dbReference type="Pfam" id="PF05193">
    <property type="entry name" value="Peptidase_M16_C"/>
    <property type="match status" value="2"/>
</dbReference>
<dbReference type="InterPro" id="IPR001431">
    <property type="entry name" value="Pept_M16_Zn_BS"/>
</dbReference>
<evidence type="ECO:0000259" key="9">
    <source>
        <dbReference type="Pfam" id="PF00675"/>
    </source>
</evidence>
<dbReference type="PANTHER" id="PTHR43690:SF34">
    <property type="entry name" value="ZINC PROTEASE PQQL-LIKE"/>
    <property type="match status" value="1"/>
</dbReference>
<accession>A0A841RJI2</accession>
<evidence type="ECO:0000256" key="5">
    <source>
        <dbReference type="ARBA" id="ARBA00022801"/>
    </source>
</evidence>
<feature type="domain" description="Peptidase M16 C-terminal" evidence="10">
    <location>
        <begin position="209"/>
        <end position="389"/>
    </location>
</feature>
<feature type="domain" description="Peptidase M16 N-terminal" evidence="9">
    <location>
        <begin position="49"/>
        <end position="168"/>
    </location>
</feature>
<dbReference type="GO" id="GO:0006508">
    <property type="term" value="P:proteolysis"/>
    <property type="evidence" value="ECO:0007669"/>
    <property type="project" value="UniProtKB-KW"/>
</dbReference>
<keyword evidence="12" id="KW-1185">Reference proteome</keyword>
<dbReference type="InterPro" id="IPR011765">
    <property type="entry name" value="Pept_M16_N"/>
</dbReference>
<feature type="domain" description="Peptidase M16 C-terminal" evidence="10">
    <location>
        <begin position="687"/>
        <end position="862"/>
    </location>
</feature>
<proteinExistence type="inferred from homology"/>
<dbReference type="RefSeq" id="WP_184748690.1">
    <property type="nucleotide sequence ID" value="NZ_JACHGJ010000012.1"/>
</dbReference>
<keyword evidence="4" id="KW-0479">Metal-binding</keyword>
<evidence type="ECO:0000256" key="1">
    <source>
        <dbReference type="ARBA" id="ARBA00001947"/>
    </source>
</evidence>
<dbReference type="InterPro" id="IPR007863">
    <property type="entry name" value="Peptidase_M16_C"/>
</dbReference>
<dbReference type="PROSITE" id="PS00143">
    <property type="entry name" value="INSULINASE"/>
    <property type="match status" value="1"/>
</dbReference>
<evidence type="ECO:0000256" key="6">
    <source>
        <dbReference type="ARBA" id="ARBA00022833"/>
    </source>
</evidence>
<dbReference type="EMBL" id="JACHGJ010000012">
    <property type="protein sequence ID" value="MBB6482452.1"/>
    <property type="molecule type" value="Genomic_DNA"/>
</dbReference>
<reference evidence="11 12" key="1">
    <citation type="submission" date="2020-08" db="EMBL/GenBank/DDBJ databases">
        <title>Genomic Encyclopedia of Type Strains, Phase IV (KMG-IV): sequencing the most valuable type-strain genomes for metagenomic binning, comparative biology and taxonomic classification.</title>
        <authorList>
            <person name="Goeker M."/>
        </authorList>
    </citation>
    <scope>NUCLEOTIDE SEQUENCE [LARGE SCALE GENOMIC DNA]</scope>
    <source>
        <strain evidence="11 12">DSM 2461</strain>
    </source>
</reference>
<dbReference type="Gene3D" id="3.30.830.10">
    <property type="entry name" value="Metalloenzyme, LuxS/M16 peptidase-like"/>
    <property type="match status" value="4"/>
</dbReference>
<dbReference type="GO" id="GO:0004222">
    <property type="term" value="F:metalloendopeptidase activity"/>
    <property type="evidence" value="ECO:0007669"/>
    <property type="project" value="InterPro"/>
</dbReference>
<dbReference type="Proteomes" id="UP000587760">
    <property type="component" value="Unassembled WGS sequence"/>
</dbReference>
<dbReference type="InterPro" id="IPR011249">
    <property type="entry name" value="Metalloenz_LuxS/M16"/>
</dbReference>
<dbReference type="AlphaFoldDB" id="A0A841RJI2"/>
<comment type="caution">
    <text evidence="11">The sequence shown here is derived from an EMBL/GenBank/DDBJ whole genome shotgun (WGS) entry which is preliminary data.</text>
</comment>
<protein>
    <submittedName>
        <fullName evidence="11">Zinc protease</fullName>
        <ecNumber evidence="11">3.4.24.-</ecNumber>
    </submittedName>
</protein>
<dbReference type="Pfam" id="PF00675">
    <property type="entry name" value="Peptidase_M16"/>
    <property type="match status" value="1"/>
</dbReference>
<gene>
    <name evidence="11" type="ORF">HNR50_004151</name>
</gene>
<dbReference type="EC" id="3.4.24.-" evidence="11"/>
<evidence type="ECO:0000256" key="8">
    <source>
        <dbReference type="RuleBase" id="RU004447"/>
    </source>
</evidence>
<dbReference type="SUPFAM" id="SSF63411">
    <property type="entry name" value="LuxS/MPP-like metallohydrolase"/>
    <property type="match status" value="4"/>
</dbReference>
<evidence type="ECO:0000256" key="4">
    <source>
        <dbReference type="ARBA" id="ARBA00022723"/>
    </source>
</evidence>